<dbReference type="OrthoDB" id="3014170at2759"/>
<organism evidence="2 3">
    <name type="scientific">Candolleomyces eurysporus</name>
    <dbReference type="NCBI Taxonomy" id="2828524"/>
    <lineage>
        <taxon>Eukaryota</taxon>
        <taxon>Fungi</taxon>
        <taxon>Dikarya</taxon>
        <taxon>Basidiomycota</taxon>
        <taxon>Agaricomycotina</taxon>
        <taxon>Agaricomycetes</taxon>
        <taxon>Agaricomycetidae</taxon>
        <taxon>Agaricales</taxon>
        <taxon>Agaricineae</taxon>
        <taxon>Psathyrellaceae</taxon>
        <taxon>Candolleomyces</taxon>
    </lineage>
</organism>
<dbReference type="Proteomes" id="UP001140091">
    <property type="component" value="Unassembled WGS sequence"/>
</dbReference>
<evidence type="ECO:0000256" key="1">
    <source>
        <dbReference type="SAM" id="MobiDB-lite"/>
    </source>
</evidence>
<feature type="region of interest" description="Disordered" evidence="1">
    <location>
        <begin position="495"/>
        <end position="554"/>
    </location>
</feature>
<sequence>MALHNKYDRMSNIEAQAQRDKKVAEMVQKETEKAQGQRRAAEIEAASQFKHRKQVEEAGAIYNEGMSIPLNVKKRTKSLTDEPSIANKEEEEKKIVKTVVEIEVSASEDDEGDNEGGPNQSGDPMDVDPQVQGFELQPAALEGVGKKKKGVIEREKVQSIRNVMHRVDELSSATSASKTLKRAALNRNKNMNKNKTQAHLTGVRKGWDRNDNNDGFIPMPQDVSRATSTTSGSRQPSTVPSNATEQGSTDDELDDQGANILEGRGLASDGEDDESGEEFALFRQVKGVVNQAISSEWKNRLAKAAITALDQEYSIRGLEATSDRSDLVRMMMGPNDRVSKKRPFLWKGTDEVSWKGESVETLGGLFLGRMTAKVLAEHLSFMTEIHPEILVPSDKPRGALMMSILAVTRALEYSLTGILKVPSGKSGYFSEENWGDYEGLKNITGSSTAKRVHIKRATVFKSKIDSLKDEHWKLIIKTAKSYLGKKKDDTLSRAKVHDAPGMMETDASDSGDEDLFDPMFDAPVAASGQGETGSADCETRAEAASGSASGEASG</sequence>
<feature type="region of interest" description="Disordered" evidence="1">
    <location>
        <begin position="1"/>
        <end position="20"/>
    </location>
</feature>
<proteinExistence type="predicted"/>
<feature type="region of interest" description="Disordered" evidence="1">
    <location>
        <begin position="29"/>
        <end position="52"/>
    </location>
</feature>
<keyword evidence="3" id="KW-1185">Reference proteome</keyword>
<feature type="compositionally biased region" description="Low complexity" evidence="1">
    <location>
        <begin position="542"/>
        <end position="554"/>
    </location>
</feature>
<reference evidence="2" key="1">
    <citation type="submission" date="2022-06" db="EMBL/GenBank/DDBJ databases">
        <title>Genome Sequence of Candolleomyces eurysporus.</title>
        <authorList>
            <person name="Buettner E."/>
        </authorList>
    </citation>
    <scope>NUCLEOTIDE SEQUENCE</scope>
    <source>
        <strain evidence="2">VTCC 930004</strain>
    </source>
</reference>
<feature type="non-terminal residue" evidence="2">
    <location>
        <position position="554"/>
    </location>
</feature>
<feature type="compositionally biased region" description="Polar residues" evidence="1">
    <location>
        <begin position="187"/>
        <end position="199"/>
    </location>
</feature>
<feature type="compositionally biased region" description="Acidic residues" evidence="1">
    <location>
        <begin position="506"/>
        <end position="516"/>
    </location>
</feature>
<feature type="compositionally biased region" description="Polar residues" evidence="1">
    <location>
        <begin position="224"/>
        <end position="247"/>
    </location>
</feature>
<feature type="region of interest" description="Disordered" evidence="1">
    <location>
        <begin position="183"/>
        <end position="256"/>
    </location>
</feature>
<feature type="compositionally biased region" description="Basic and acidic residues" evidence="1">
    <location>
        <begin position="29"/>
        <end position="42"/>
    </location>
</feature>
<name>A0A9W8ITE8_9AGAR</name>
<gene>
    <name evidence="2" type="ORF">H1R20_g14130</name>
</gene>
<evidence type="ECO:0000313" key="3">
    <source>
        <dbReference type="Proteomes" id="UP001140091"/>
    </source>
</evidence>
<feature type="region of interest" description="Disordered" evidence="1">
    <location>
        <begin position="104"/>
        <end position="130"/>
    </location>
</feature>
<evidence type="ECO:0000313" key="2">
    <source>
        <dbReference type="EMBL" id="KAJ2922976.1"/>
    </source>
</evidence>
<protein>
    <submittedName>
        <fullName evidence="2">Uncharacterized protein</fullName>
    </submittedName>
</protein>
<comment type="caution">
    <text evidence="2">The sequence shown here is derived from an EMBL/GenBank/DDBJ whole genome shotgun (WGS) entry which is preliminary data.</text>
</comment>
<dbReference type="AlphaFoldDB" id="A0A9W8ITE8"/>
<accession>A0A9W8ITE8</accession>
<dbReference type="EMBL" id="JANBPK010001472">
    <property type="protein sequence ID" value="KAJ2922976.1"/>
    <property type="molecule type" value="Genomic_DNA"/>
</dbReference>